<gene>
    <name evidence="1" type="ORF">OLEA9_A107576</name>
</gene>
<dbReference type="Gramene" id="OE9A107576T1">
    <property type="protein sequence ID" value="OE9A107576C1"/>
    <property type="gene ID" value="OE9A107576"/>
</dbReference>
<dbReference type="Proteomes" id="UP000594638">
    <property type="component" value="Unassembled WGS sequence"/>
</dbReference>
<dbReference type="AlphaFoldDB" id="A0A8S0T8P5"/>
<name>A0A8S0T8P5_OLEEU</name>
<sequence length="103" mass="12115">MDNQSNPPPPDLPFPDVPVITHDISSYSREERKRLRFQLKNELHRVRALIETVKIKEAKIKTPKIKAVKIKNFKIEAGSLDQNASPKKLINEYEEMFKKLRKY</sequence>
<keyword evidence="2" id="KW-1185">Reference proteome</keyword>
<evidence type="ECO:0000313" key="1">
    <source>
        <dbReference type="EMBL" id="CAA3001301.1"/>
    </source>
</evidence>
<organism evidence="1 2">
    <name type="scientific">Olea europaea subsp. europaea</name>
    <dbReference type="NCBI Taxonomy" id="158383"/>
    <lineage>
        <taxon>Eukaryota</taxon>
        <taxon>Viridiplantae</taxon>
        <taxon>Streptophyta</taxon>
        <taxon>Embryophyta</taxon>
        <taxon>Tracheophyta</taxon>
        <taxon>Spermatophyta</taxon>
        <taxon>Magnoliopsida</taxon>
        <taxon>eudicotyledons</taxon>
        <taxon>Gunneridae</taxon>
        <taxon>Pentapetalae</taxon>
        <taxon>asterids</taxon>
        <taxon>lamiids</taxon>
        <taxon>Lamiales</taxon>
        <taxon>Oleaceae</taxon>
        <taxon>Oleeae</taxon>
        <taxon>Olea</taxon>
    </lineage>
</organism>
<reference evidence="1 2" key="1">
    <citation type="submission" date="2019-12" db="EMBL/GenBank/DDBJ databases">
        <authorList>
            <person name="Alioto T."/>
            <person name="Alioto T."/>
            <person name="Gomez Garrido J."/>
        </authorList>
    </citation>
    <scope>NUCLEOTIDE SEQUENCE [LARGE SCALE GENOMIC DNA]</scope>
</reference>
<comment type="caution">
    <text evidence="1">The sequence shown here is derived from an EMBL/GenBank/DDBJ whole genome shotgun (WGS) entry which is preliminary data.</text>
</comment>
<proteinExistence type="predicted"/>
<accession>A0A8S0T8P5</accession>
<dbReference type="EMBL" id="CACTIH010005749">
    <property type="protein sequence ID" value="CAA3001301.1"/>
    <property type="molecule type" value="Genomic_DNA"/>
</dbReference>
<evidence type="ECO:0000313" key="2">
    <source>
        <dbReference type="Proteomes" id="UP000594638"/>
    </source>
</evidence>
<protein>
    <submittedName>
        <fullName evidence="1">Uncharacterized protein</fullName>
    </submittedName>
</protein>